<gene>
    <name evidence="4" type="ORF">POCTA_138.1.T0880229</name>
</gene>
<feature type="region of interest" description="Disordered" evidence="2">
    <location>
        <begin position="1"/>
        <end position="22"/>
    </location>
</feature>
<name>A0A8S1W9B1_PAROT</name>
<dbReference type="Pfam" id="PF00787">
    <property type="entry name" value="PX"/>
    <property type="match status" value="1"/>
</dbReference>
<feature type="coiled-coil region" evidence="1">
    <location>
        <begin position="263"/>
        <end position="290"/>
    </location>
</feature>
<dbReference type="GO" id="GO:0035091">
    <property type="term" value="F:phosphatidylinositol binding"/>
    <property type="evidence" value="ECO:0007669"/>
    <property type="project" value="InterPro"/>
</dbReference>
<evidence type="ECO:0000256" key="2">
    <source>
        <dbReference type="SAM" id="MobiDB-lite"/>
    </source>
</evidence>
<sequence>MKFLNSSLDQEMPNRWRRESKSNDQQYINNNKYLIEMSLQQKQNLLVKEIIEKGYNIEAFQKSIDQRHDLEQWDYDELIEFVKKFQDSQNDYAAILKCNKTIPNALTEIQDAKAVVVGYEKIQKGIFKNTSVYFKIETKPTNWVVKRTYDDFIQLKTTLNKYFTVPNIPNQKKSPVDFTYIKQLRHLQMFLNFILGDSEIRNLTIVQEFLSAEQFTNNQQINFSSMSGEVSVRINSQITNFIKQSDYFLTNISPIQKKAYKLIKQLMKQMQQKNQTLIQLTEVYKELFRESKAQNTRLKDCYKNLNDLFESSQKFESNQIKILNETIYPQQRFQYHQTQPLKELLILREKSLNSYQEFSQQLKLKKEKLYQTGEVVKWDLDESFLDHFKIDQIKSNPQIAFQCMCQTENAQQLQLKNQHGAFNQRAYQTVDQIINYTSLQIKEYLEKMVKLMTSSFQQYQTVWVEISNNLMEM</sequence>
<dbReference type="GO" id="GO:0005768">
    <property type="term" value="C:endosome"/>
    <property type="evidence" value="ECO:0007669"/>
    <property type="project" value="TreeGrafter"/>
</dbReference>
<reference evidence="4" key="1">
    <citation type="submission" date="2021-01" db="EMBL/GenBank/DDBJ databases">
        <authorList>
            <consortium name="Genoscope - CEA"/>
            <person name="William W."/>
        </authorList>
    </citation>
    <scope>NUCLEOTIDE SEQUENCE</scope>
</reference>
<accession>A0A8S1W9B1</accession>
<proteinExistence type="predicted"/>
<evidence type="ECO:0000313" key="4">
    <source>
        <dbReference type="EMBL" id="CAD8186818.1"/>
    </source>
</evidence>
<keyword evidence="5" id="KW-1185">Reference proteome</keyword>
<dbReference type="SMART" id="SM00312">
    <property type="entry name" value="PX"/>
    <property type="match status" value="1"/>
</dbReference>
<comment type="caution">
    <text evidence="4">The sequence shown here is derived from an EMBL/GenBank/DDBJ whole genome shotgun (WGS) entry which is preliminary data.</text>
</comment>
<dbReference type="InterPro" id="IPR001683">
    <property type="entry name" value="PX_dom"/>
</dbReference>
<evidence type="ECO:0000256" key="1">
    <source>
        <dbReference type="SAM" id="Coils"/>
    </source>
</evidence>
<dbReference type="PROSITE" id="PS50195">
    <property type="entry name" value="PX"/>
    <property type="match status" value="1"/>
</dbReference>
<feature type="compositionally biased region" description="Basic and acidic residues" evidence="2">
    <location>
        <begin position="12"/>
        <end position="22"/>
    </location>
</feature>
<dbReference type="CDD" id="cd06093">
    <property type="entry name" value="PX_domain"/>
    <property type="match status" value="1"/>
</dbReference>
<dbReference type="EMBL" id="CAJJDP010000087">
    <property type="protein sequence ID" value="CAD8186818.1"/>
    <property type="molecule type" value="Genomic_DNA"/>
</dbReference>
<feature type="domain" description="PX" evidence="3">
    <location>
        <begin position="112"/>
        <end position="217"/>
    </location>
</feature>
<evidence type="ECO:0000313" key="5">
    <source>
        <dbReference type="Proteomes" id="UP000683925"/>
    </source>
</evidence>
<keyword evidence="1" id="KW-0175">Coiled coil</keyword>
<dbReference type="PANTHER" id="PTHR10555:SF170">
    <property type="entry name" value="FI18122P1"/>
    <property type="match status" value="1"/>
</dbReference>
<organism evidence="4 5">
    <name type="scientific">Paramecium octaurelia</name>
    <dbReference type="NCBI Taxonomy" id="43137"/>
    <lineage>
        <taxon>Eukaryota</taxon>
        <taxon>Sar</taxon>
        <taxon>Alveolata</taxon>
        <taxon>Ciliophora</taxon>
        <taxon>Intramacronucleata</taxon>
        <taxon>Oligohymenophorea</taxon>
        <taxon>Peniculida</taxon>
        <taxon>Parameciidae</taxon>
        <taxon>Paramecium</taxon>
    </lineage>
</organism>
<dbReference type="Proteomes" id="UP000683925">
    <property type="component" value="Unassembled WGS sequence"/>
</dbReference>
<dbReference type="OMA" id="SKAQNTR"/>
<dbReference type="PANTHER" id="PTHR10555">
    <property type="entry name" value="SORTING NEXIN"/>
    <property type="match status" value="1"/>
</dbReference>
<evidence type="ECO:0000259" key="3">
    <source>
        <dbReference type="PROSITE" id="PS50195"/>
    </source>
</evidence>
<dbReference type="OrthoDB" id="422186at2759"/>
<dbReference type="AlphaFoldDB" id="A0A8S1W9B1"/>
<protein>
    <recommendedName>
        <fullName evidence="3">PX domain-containing protein</fullName>
    </recommendedName>
</protein>